<name>A0A091C0Y1_9ENTE</name>
<keyword evidence="2" id="KW-0378">Hydrolase</keyword>
<protein>
    <recommendedName>
        <fullName evidence="2">Cytokinin riboside 5'-monophosphate phosphoribohydrolase</fullName>
        <ecNumber evidence="2">3.2.2.n1</ecNumber>
    </recommendedName>
</protein>
<dbReference type="GO" id="GO:0005829">
    <property type="term" value="C:cytosol"/>
    <property type="evidence" value="ECO:0007669"/>
    <property type="project" value="TreeGrafter"/>
</dbReference>
<evidence type="ECO:0000256" key="1">
    <source>
        <dbReference type="ARBA" id="ARBA00006763"/>
    </source>
</evidence>
<evidence type="ECO:0000313" key="3">
    <source>
        <dbReference type="EMBL" id="KFN89717.1"/>
    </source>
</evidence>
<dbReference type="GO" id="GO:0009691">
    <property type="term" value="P:cytokinin biosynthetic process"/>
    <property type="evidence" value="ECO:0007669"/>
    <property type="project" value="UniProtKB-UniRule"/>
</dbReference>
<gene>
    <name evidence="3" type="ORF">TMU3MR103_1840</name>
</gene>
<dbReference type="EC" id="3.2.2.n1" evidence="2"/>
<evidence type="ECO:0000256" key="2">
    <source>
        <dbReference type="RuleBase" id="RU363015"/>
    </source>
</evidence>
<proteinExistence type="inferred from homology"/>
<dbReference type="Pfam" id="PF03641">
    <property type="entry name" value="Lysine_decarbox"/>
    <property type="match status" value="1"/>
</dbReference>
<keyword evidence="4" id="KW-1185">Reference proteome</keyword>
<accession>A0A091C0Y1</accession>
<dbReference type="PANTHER" id="PTHR31223:SF70">
    <property type="entry name" value="LOG FAMILY PROTEIN YJL055W"/>
    <property type="match status" value="1"/>
</dbReference>
<organism evidence="3 4">
    <name type="scientific">Tetragenococcus muriaticus 3MR10-3</name>
    <dbReference type="NCBI Taxonomy" id="1302648"/>
    <lineage>
        <taxon>Bacteria</taxon>
        <taxon>Bacillati</taxon>
        <taxon>Bacillota</taxon>
        <taxon>Bacilli</taxon>
        <taxon>Lactobacillales</taxon>
        <taxon>Enterococcaceae</taxon>
        <taxon>Tetragenococcus</taxon>
    </lineage>
</organism>
<dbReference type="Proteomes" id="UP000029381">
    <property type="component" value="Unassembled WGS sequence"/>
</dbReference>
<dbReference type="RefSeq" id="WP_028790927.1">
    <property type="nucleotide sequence ID" value="NZ_JPVT01000200.1"/>
</dbReference>
<comment type="caution">
    <text evidence="3">The sequence shown here is derived from an EMBL/GenBank/DDBJ whole genome shotgun (WGS) entry which is preliminary data.</text>
</comment>
<dbReference type="NCBIfam" id="TIGR00730">
    <property type="entry name" value="Rossman fold protein, TIGR00730 family"/>
    <property type="match status" value="1"/>
</dbReference>
<dbReference type="SUPFAM" id="SSF102405">
    <property type="entry name" value="MCP/YpsA-like"/>
    <property type="match status" value="1"/>
</dbReference>
<comment type="similarity">
    <text evidence="1 2">Belongs to the LOG family.</text>
</comment>
<dbReference type="Gene3D" id="3.40.50.450">
    <property type="match status" value="1"/>
</dbReference>
<dbReference type="PANTHER" id="PTHR31223">
    <property type="entry name" value="LOG FAMILY PROTEIN YJL055W"/>
    <property type="match status" value="1"/>
</dbReference>
<reference evidence="3 4" key="1">
    <citation type="submission" date="2014-08" db="EMBL/GenBank/DDBJ databases">
        <title>Genome sequence of Tetragenococcus muriaticus.</title>
        <authorList>
            <person name="Chuea-nongthon C."/>
            <person name="Rodtong S."/>
            <person name="Yongsawatdigul J."/>
            <person name="Steele J.L."/>
            <person name="Liu X.-y."/>
            <person name="Speers J."/>
            <person name="Glasner J.D."/>
            <person name="Neeno-Eckwall E.C."/>
        </authorList>
    </citation>
    <scope>NUCLEOTIDE SEQUENCE [LARGE SCALE GENOMIC DNA]</scope>
    <source>
        <strain evidence="3 4">3MR10-3</strain>
    </source>
</reference>
<dbReference type="InterPro" id="IPR031100">
    <property type="entry name" value="LOG_fam"/>
</dbReference>
<evidence type="ECO:0000313" key="4">
    <source>
        <dbReference type="Proteomes" id="UP000029381"/>
    </source>
</evidence>
<dbReference type="GO" id="GO:0016799">
    <property type="term" value="F:hydrolase activity, hydrolyzing N-glycosyl compounds"/>
    <property type="evidence" value="ECO:0007669"/>
    <property type="project" value="TreeGrafter"/>
</dbReference>
<sequence length="187" mass="20908">MNVTVYCGASQGNSPFYSQVAKKLGDWIAQNNHTLIYGGGKAGMMGKLANTVLKKGGQVIGIIPTFLKERELAHSDLTEIIEVNSMAERKQKMLDYGDACIALPGGPGTLEEITEVISWSRIGKNQNPCIVYNENNYYDALKNMYDTMVNHDFLTHSDRNAILFSNDLTQIEIFIQNYKTPEIRSYS</sequence>
<dbReference type="InterPro" id="IPR005269">
    <property type="entry name" value="LOG"/>
</dbReference>
<dbReference type="EMBL" id="JPVT01000200">
    <property type="protein sequence ID" value="KFN89717.1"/>
    <property type="molecule type" value="Genomic_DNA"/>
</dbReference>
<keyword evidence="2" id="KW-0203">Cytokinin biosynthesis</keyword>
<dbReference type="AlphaFoldDB" id="A0A091C0Y1"/>
<dbReference type="PATRIC" id="fig|1302648.3.peg.1801"/>